<dbReference type="EMBL" id="KZ451963">
    <property type="protein sequence ID" value="PKA57587.1"/>
    <property type="molecule type" value="Genomic_DNA"/>
</dbReference>
<protein>
    <submittedName>
        <fullName evidence="1">Uncharacterized protein</fullName>
    </submittedName>
</protein>
<organism evidence="1 2">
    <name type="scientific">Apostasia shenzhenica</name>
    <dbReference type="NCBI Taxonomy" id="1088818"/>
    <lineage>
        <taxon>Eukaryota</taxon>
        <taxon>Viridiplantae</taxon>
        <taxon>Streptophyta</taxon>
        <taxon>Embryophyta</taxon>
        <taxon>Tracheophyta</taxon>
        <taxon>Spermatophyta</taxon>
        <taxon>Magnoliopsida</taxon>
        <taxon>Liliopsida</taxon>
        <taxon>Asparagales</taxon>
        <taxon>Orchidaceae</taxon>
        <taxon>Apostasioideae</taxon>
        <taxon>Apostasia</taxon>
    </lineage>
</organism>
<dbReference type="Proteomes" id="UP000236161">
    <property type="component" value="Unassembled WGS sequence"/>
</dbReference>
<accession>A0A2I0APV2</accession>
<sequence length="54" mass="6261">MVLHGPCMALNAGALWRICKSQTQIWHGYIRGGWLHQIVVIEDAEEMKLRSLYH</sequence>
<proteinExistence type="predicted"/>
<dbReference type="AlphaFoldDB" id="A0A2I0APV2"/>
<keyword evidence="2" id="KW-1185">Reference proteome</keyword>
<gene>
    <name evidence="1" type="ORF">AXF42_Ash018562</name>
</gene>
<evidence type="ECO:0000313" key="2">
    <source>
        <dbReference type="Proteomes" id="UP000236161"/>
    </source>
</evidence>
<reference evidence="1 2" key="1">
    <citation type="journal article" date="2017" name="Nature">
        <title>The Apostasia genome and the evolution of orchids.</title>
        <authorList>
            <person name="Zhang G.Q."/>
            <person name="Liu K.W."/>
            <person name="Li Z."/>
            <person name="Lohaus R."/>
            <person name="Hsiao Y.Y."/>
            <person name="Niu S.C."/>
            <person name="Wang J.Y."/>
            <person name="Lin Y.C."/>
            <person name="Xu Q."/>
            <person name="Chen L.J."/>
            <person name="Yoshida K."/>
            <person name="Fujiwara S."/>
            <person name="Wang Z.W."/>
            <person name="Zhang Y.Q."/>
            <person name="Mitsuda N."/>
            <person name="Wang M."/>
            <person name="Liu G.H."/>
            <person name="Pecoraro L."/>
            <person name="Huang H.X."/>
            <person name="Xiao X.J."/>
            <person name="Lin M."/>
            <person name="Wu X.Y."/>
            <person name="Wu W.L."/>
            <person name="Chen Y.Y."/>
            <person name="Chang S.B."/>
            <person name="Sakamoto S."/>
            <person name="Ohme-Takagi M."/>
            <person name="Yagi M."/>
            <person name="Zeng S.J."/>
            <person name="Shen C.Y."/>
            <person name="Yeh C.M."/>
            <person name="Luo Y.B."/>
            <person name="Tsai W.C."/>
            <person name="Van de Peer Y."/>
            <person name="Liu Z.J."/>
        </authorList>
    </citation>
    <scope>NUCLEOTIDE SEQUENCE [LARGE SCALE GENOMIC DNA]</scope>
    <source>
        <strain evidence="2">cv. Shenzhen</strain>
        <tissue evidence="1">Stem</tissue>
    </source>
</reference>
<name>A0A2I0APV2_9ASPA</name>
<evidence type="ECO:0000313" key="1">
    <source>
        <dbReference type="EMBL" id="PKA57587.1"/>
    </source>
</evidence>